<protein>
    <submittedName>
        <fullName evidence="2">SGNH/GDSL hydrolase family protein</fullName>
    </submittedName>
</protein>
<keyword evidence="2" id="KW-0378">Hydrolase</keyword>
<dbReference type="Gene3D" id="3.40.50.1110">
    <property type="entry name" value="SGNH hydrolase"/>
    <property type="match status" value="1"/>
</dbReference>
<dbReference type="EMBL" id="JBICRM010000033">
    <property type="protein sequence ID" value="MFG1709098.1"/>
    <property type="molecule type" value="Genomic_DNA"/>
</dbReference>
<feature type="domain" description="SGNH hydrolase-type esterase" evidence="1">
    <location>
        <begin position="18"/>
        <end position="185"/>
    </location>
</feature>
<dbReference type="RefSeq" id="WP_393173533.1">
    <property type="nucleotide sequence ID" value="NZ_JBICRM010000033.1"/>
</dbReference>
<comment type="caution">
    <text evidence="2">The sequence shown here is derived from an EMBL/GenBank/DDBJ whole genome shotgun (WGS) entry which is preliminary data.</text>
</comment>
<evidence type="ECO:0000313" key="2">
    <source>
        <dbReference type="EMBL" id="MFG1709098.1"/>
    </source>
</evidence>
<organism evidence="2 3">
    <name type="scientific">Nonomuraea marmarensis</name>
    <dbReference type="NCBI Taxonomy" id="3351344"/>
    <lineage>
        <taxon>Bacteria</taxon>
        <taxon>Bacillati</taxon>
        <taxon>Actinomycetota</taxon>
        <taxon>Actinomycetes</taxon>
        <taxon>Streptosporangiales</taxon>
        <taxon>Streptosporangiaceae</taxon>
        <taxon>Nonomuraea</taxon>
    </lineage>
</organism>
<gene>
    <name evidence="2" type="ORF">ACFLIM_38500</name>
</gene>
<name>A0ABW7ANX4_9ACTN</name>
<proteinExistence type="predicted"/>
<keyword evidence="3" id="KW-1185">Reference proteome</keyword>
<reference evidence="2 3" key="1">
    <citation type="submission" date="2024-10" db="EMBL/GenBank/DDBJ databases">
        <authorList>
            <person name="Topkara A.R."/>
            <person name="Saygin H."/>
        </authorList>
    </citation>
    <scope>NUCLEOTIDE SEQUENCE [LARGE SCALE GENOMIC DNA]</scope>
    <source>
        <strain evidence="2 3">M3C6</strain>
    </source>
</reference>
<evidence type="ECO:0000259" key="1">
    <source>
        <dbReference type="Pfam" id="PF13472"/>
    </source>
</evidence>
<evidence type="ECO:0000313" key="3">
    <source>
        <dbReference type="Proteomes" id="UP001603978"/>
    </source>
</evidence>
<dbReference type="GO" id="GO:0016787">
    <property type="term" value="F:hydrolase activity"/>
    <property type="evidence" value="ECO:0007669"/>
    <property type="project" value="UniProtKB-KW"/>
</dbReference>
<dbReference type="InterPro" id="IPR036514">
    <property type="entry name" value="SGNH_hydro_sf"/>
</dbReference>
<sequence>MSGSTPTATPGAKPVAMFLGDSFTVGSGPVPRWQSYASATARLLGRQPVIAGAGGTGFLNRGRVGRDFQRSFEVELAWRPAPDLLVISGGHNDRRWSTVRVRAAAERLLAEVRGHWPGTRIVMVGPIWLGDAPEKAYQVRDALAQAARRAGVPFLDPLRRHWVTGVPSEVVLPDGVHPTLAGHERLAAWLAAELS</sequence>
<accession>A0ABW7ANX4</accession>
<dbReference type="InterPro" id="IPR013830">
    <property type="entry name" value="SGNH_hydro"/>
</dbReference>
<dbReference type="Pfam" id="PF13472">
    <property type="entry name" value="Lipase_GDSL_2"/>
    <property type="match status" value="1"/>
</dbReference>
<dbReference type="SUPFAM" id="SSF52266">
    <property type="entry name" value="SGNH hydrolase"/>
    <property type="match status" value="1"/>
</dbReference>
<dbReference type="CDD" id="cd00229">
    <property type="entry name" value="SGNH_hydrolase"/>
    <property type="match status" value="1"/>
</dbReference>
<dbReference type="Proteomes" id="UP001603978">
    <property type="component" value="Unassembled WGS sequence"/>
</dbReference>